<reference evidence="1" key="1">
    <citation type="journal article" date="2015" name="Nature">
        <title>Complex archaea that bridge the gap between prokaryotes and eukaryotes.</title>
        <authorList>
            <person name="Spang A."/>
            <person name="Saw J.H."/>
            <person name="Jorgensen S.L."/>
            <person name="Zaremba-Niedzwiedzka K."/>
            <person name="Martijn J."/>
            <person name="Lind A.E."/>
            <person name="van Eijk R."/>
            <person name="Schleper C."/>
            <person name="Guy L."/>
            <person name="Ettema T.J."/>
        </authorList>
    </citation>
    <scope>NUCLEOTIDE SEQUENCE</scope>
</reference>
<accession>A0A0F9GE79</accession>
<dbReference type="EMBL" id="LAZR01020457">
    <property type="protein sequence ID" value="KKL88806.1"/>
    <property type="molecule type" value="Genomic_DNA"/>
</dbReference>
<evidence type="ECO:0000313" key="1">
    <source>
        <dbReference type="EMBL" id="KKL88806.1"/>
    </source>
</evidence>
<dbReference type="AlphaFoldDB" id="A0A0F9GE79"/>
<organism evidence="1">
    <name type="scientific">marine sediment metagenome</name>
    <dbReference type="NCBI Taxonomy" id="412755"/>
    <lineage>
        <taxon>unclassified sequences</taxon>
        <taxon>metagenomes</taxon>
        <taxon>ecological metagenomes</taxon>
    </lineage>
</organism>
<gene>
    <name evidence="1" type="ORF">LCGC14_1921010</name>
</gene>
<name>A0A0F9GE79_9ZZZZ</name>
<proteinExistence type="predicted"/>
<comment type="caution">
    <text evidence="1">The sequence shown here is derived from an EMBL/GenBank/DDBJ whole genome shotgun (WGS) entry which is preliminary data.</text>
</comment>
<sequence>MKVYVFENGLTTDPKIAKKEKAKWEFDIE</sequence>
<protein>
    <submittedName>
        <fullName evidence="1">Uncharacterized protein</fullName>
    </submittedName>
</protein>